<evidence type="ECO:0000256" key="8">
    <source>
        <dbReference type="ARBA" id="ARBA00023136"/>
    </source>
</evidence>
<proteinExistence type="predicted"/>
<evidence type="ECO:0000256" key="5">
    <source>
        <dbReference type="ARBA" id="ARBA00022989"/>
    </source>
</evidence>
<dbReference type="InterPro" id="IPR006153">
    <property type="entry name" value="Cation/H_exchanger_TM"/>
</dbReference>
<feature type="transmembrane region" description="Helical" evidence="11">
    <location>
        <begin position="97"/>
        <end position="118"/>
    </location>
</feature>
<feature type="transmembrane region" description="Helical" evidence="11">
    <location>
        <begin position="195"/>
        <end position="216"/>
    </location>
</feature>
<feature type="region of interest" description="Disordered" evidence="10">
    <location>
        <begin position="440"/>
        <end position="474"/>
    </location>
</feature>
<evidence type="ECO:0000313" key="13">
    <source>
        <dbReference type="EMBL" id="EWZ29047.1"/>
    </source>
</evidence>
<feature type="compositionally biased region" description="Basic and acidic residues" evidence="10">
    <location>
        <begin position="307"/>
        <end position="316"/>
    </location>
</feature>
<dbReference type="EMBL" id="JH717916">
    <property type="protein sequence ID" value="EWZ29047.1"/>
    <property type="molecule type" value="Genomic_DNA"/>
</dbReference>
<dbReference type="GO" id="GO:0015297">
    <property type="term" value="F:antiporter activity"/>
    <property type="evidence" value="ECO:0007669"/>
    <property type="project" value="UniProtKB-KW"/>
</dbReference>
<reference evidence="13" key="2">
    <citation type="submission" date="2012-06" db="EMBL/GenBank/DDBJ databases">
        <title>Annotation of the Genome Sequence of Fusarium oxysporum Fo47.</title>
        <authorList>
            <consortium name="The Broad Institute Genomics Platform"/>
            <person name="Ma L.-J."/>
            <person name="Corby-Kistler H."/>
            <person name="Broz K."/>
            <person name="Gale L.R."/>
            <person name="Jonkers W."/>
            <person name="O'Donnell K."/>
            <person name="Ploetz R."/>
            <person name="Steinberg C."/>
            <person name="Schwartz D.C."/>
            <person name="VanEtten H."/>
            <person name="Zhou S."/>
            <person name="Young S.K."/>
            <person name="Zeng Q."/>
            <person name="Gargeya S."/>
            <person name="Fitzgerald M."/>
            <person name="Abouelleil A."/>
            <person name="Alvarado L."/>
            <person name="Chapman S.B."/>
            <person name="Gainer-Dewar J."/>
            <person name="Goldberg J."/>
            <person name="Griggs A."/>
            <person name="Gujja S."/>
            <person name="Hansen M."/>
            <person name="Howarth C."/>
            <person name="Imamovic A."/>
            <person name="Ireland A."/>
            <person name="Larimer J."/>
            <person name="McCowan C."/>
            <person name="Murphy C."/>
            <person name="Pearson M."/>
            <person name="Poon T.W."/>
            <person name="Priest M."/>
            <person name="Roberts A."/>
            <person name="Saif S."/>
            <person name="Shea T."/>
            <person name="Sykes S."/>
            <person name="Wortman J."/>
            <person name="Nusbaum C."/>
            <person name="Birren B."/>
        </authorList>
    </citation>
    <scope>NUCLEOTIDE SEQUENCE</scope>
    <source>
        <strain evidence="13">Fo47</strain>
    </source>
</reference>
<feature type="region of interest" description="Disordered" evidence="10">
    <location>
        <begin position="293"/>
        <end position="342"/>
    </location>
</feature>
<sequence length="587" mass="62738">MATAKTSLPYHEPGIVTILIQTSFVLLLNVVNFLLDRTLYCGLLGQVFLGVAWGTPGAKWLTVEAEEVIVQLGYLGLLLLVYEGGLSTSFQALKANLLLSSFVAITGIALPMGISFVLLELTGATPLQSFAAGAALCSTSLGTTFTVLGSSGLIKSRLGVVLTSAAMMDDVVGLVMVQIISNLGGSSSSISAVTIIRPLLVSAAFAICAPVACLLISKPFTLWLNEHRTKQPSGVANRILTRSSSIWVIHTSILIGCVASSSYAGTSNLFAAYIAGASISWWDTEVPHPTLNRLVSEETSPPSQNTGDRDGGETRDTVSPTDSESESRPTPSESELRSTPSSTPLFSGAQIYNSYFMQPLEKVLRPFFFASIGFSIPITEMFRGPIVWKGFVYAILMLVGKLFCGLWLIRFSIPRLPIRFPLISKLSNLRVKNCASKVREKQTPPCNESAESSSSQPVSPPTTSPSPNTDYSTTRSQIITPHSEPAGSKPRSIYPASIIGCAMAARGEIGFLISSIAESKGVFSTSSDDSGQSSDIFLVVTWAIVLCTIIGPLAVGLLVRRVKQLQRGVERQDRIVRSDVLGVWGVS</sequence>
<evidence type="ECO:0000256" key="3">
    <source>
        <dbReference type="ARBA" id="ARBA00022449"/>
    </source>
</evidence>
<dbReference type="GO" id="GO:0006814">
    <property type="term" value="P:sodium ion transport"/>
    <property type="evidence" value="ECO:0007669"/>
    <property type="project" value="UniProtKB-KW"/>
</dbReference>
<comment type="subcellular location">
    <subcellularLocation>
        <location evidence="1">Membrane</location>
        <topology evidence="1">Multi-pass membrane protein</topology>
    </subcellularLocation>
</comment>
<evidence type="ECO:0000256" key="6">
    <source>
        <dbReference type="ARBA" id="ARBA00023053"/>
    </source>
</evidence>
<reference evidence="13" key="1">
    <citation type="submission" date="2011-06" db="EMBL/GenBank/DDBJ databases">
        <title>The Genome Sequence of Fusarium oxysporum Fo47.</title>
        <authorList>
            <consortium name="The Broad Institute Genome Sequencing Platform"/>
            <person name="Ma L.-J."/>
            <person name="Gale L.R."/>
            <person name="Schwartz D.C."/>
            <person name="Zhou S."/>
            <person name="Corby-Kistler H."/>
            <person name="Young S.K."/>
            <person name="Zeng Q."/>
            <person name="Gargeya S."/>
            <person name="Fitzgerald M."/>
            <person name="Haas B."/>
            <person name="Abouelleil A."/>
            <person name="Alvarado L."/>
            <person name="Arachchi H.M."/>
            <person name="Berlin A."/>
            <person name="Brown A."/>
            <person name="Chapman S.B."/>
            <person name="Chen Z."/>
            <person name="Dunbar C."/>
            <person name="Freedman E."/>
            <person name="Gearin G."/>
            <person name="Gellesch M."/>
            <person name="Goldberg J."/>
            <person name="Griggs A."/>
            <person name="Gujja S."/>
            <person name="Heiman D."/>
            <person name="Howarth C."/>
            <person name="Larson L."/>
            <person name="Lui A."/>
            <person name="MacDonald P.J.P."/>
            <person name="Mehta T."/>
            <person name="Montmayeur A."/>
            <person name="Murphy C."/>
            <person name="Neiman D."/>
            <person name="Pearson M."/>
            <person name="Priest M."/>
            <person name="Roberts A."/>
            <person name="Saif S."/>
            <person name="Shea T."/>
            <person name="Shenoy N."/>
            <person name="Sisk P."/>
            <person name="Stolte C."/>
            <person name="Sykes S."/>
            <person name="Wortman J."/>
            <person name="Nusbaum C."/>
            <person name="Birren B."/>
        </authorList>
    </citation>
    <scope>NUCLEOTIDE SEQUENCE [LARGE SCALE GENOMIC DNA]</scope>
    <source>
        <strain evidence="13">Fo47</strain>
    </source>
</reference>
<feature type="transmembrane region" description="Helical" evidence="11">
    <location>
        <begin position="536"/>
        <end position="559"/>
    </location>
</feature>
<keyword evidence="6" id="KW-0915">Sodium</keyword>
<evidence type="ECO:0000256" key="7">
    <source>
        <dbReference type="ARBA" id="ARBA00023065"/>
    </source>
</evidence>
<accession>W9JAG1</accession>
<keyword evidence="5 11" id="KW-1133">Transmembrane helix</keyword>
<feature type="compositionally biased region" description="Low complexity" evidence="10">
    <location>
        <begin position="465"/>
        <end position="474"/>
    </location>
</feature>
<feature type="compositionally biased region" description="Polar residues" evidence="10">
    <location>
        <begin position="297"/>
        <end position="306"/>
    </location>
</feature>
<feature type="transmembrane region" description="Helical" evidence="11">
    <location>
        <begin position="38"/>
        <end position="56"/>
    </location>
</feature>
<evidence type="ECO:0000256" key="10">
    <source>
        <dbReference type="SAM" id="MobiDB-lite"/>
    </source>
</evidence>
<feature type="domain" description="Cation/H+ exchanger transmembrane" evidence="12">
    <location>
        <begin position="43"/>
        <end position="287"/>
    </location>
</feature>
<evidence type="ECO:0000259" key="12">
    <source>
        <dbReference type="Pfam" id="PF00999"/>
    </source>
</evidence>
<dbReference type="Proteomes" id="UP000030766">
    <property type="component" value="Unassembled WGS sequence"/>
</dbReference>
<feature type="transmembrane region" description="Helical" evidence="11">
    <location>
        <begin position="391"/>
        <end position="409"/>
    </location>
</feature>
<evidence type="ECO:0000256" key="9">
    <source>
        <dbReference type="ARBA" id="ARBA00023201"/>
    </source>
</evidence>
<dbReference type="PANTHER" id="PTHR43562">
    <property type="entry name" value="NAPA-TYPE SODIUM/HYDROGEN ANTIPORTER"/>
    <property type="match status" value="1"/>
</dbReference>
<name>W9JAG1_FUSOX</name>
<keyword evidence="2" id="KW-0813">Transport</keyword>
<evidence type="ECO:0000256" key="4">
    <source>
        <dbReference type="ARBA" id="ARBA00022692"/>
    </source>
</evidence>
<dbReference type="GO" id="GO:1902600">
    <property type="term" value="P:proton transmembrane transport"/>
    <property type="evidence" value="ECO:0007669"/>
    <property type="project" value="InterPro"/>
</dbReference>
<feature type="transmembrane region" description="Helical" evidence="11">
    <location>
        <begin position="160"/>
        <end position="183"/>
    </location>
</feature>
<keyword evidence="8 11" id="KW-0472">Membrane</keyword>
<dbReference type="VEuPathDB" id="FungiDB:FOZG_17336"/>
<organism evidence="13">
    <name type="scientific">Fusarium oxysporum Fo47</name>
    <dbReference type="NCBI Taxonomy" id="660027"/>
    <lineage>
        <taxon>Eukaryota</taxon>
        <taxon>Fungi</taxon>
        <taxon>Dikarya</taxon>
        <taxon>Ascomycota</taxon>
        <taxon>Pezizomycotina</taxon>
        <taxon>Sordariomycetes</taxon>
        <taxon>Hypocreomycetidae</taxon>
        <taxon>Hypocreales</taxon>
        <taxon>Nectriaceae</taxon>
        <taxon>Fusarium</taxon>
        <taxon>Fusarium oxysporum species complex</taxon>
    </lineage>
</organism>
<dbReference type="Gene3D" id="1.20.1530.20">
    <property type="match status" value="3"/>
</dbReference>
<dbReference type="AlphaFoldDB" id="W9JAG1"/>
<feature type="transmembrane region" description="Helical" evidence="11">
    <location>
        <begin position="68"/>
        <end position="85"/>
    </location>
</feature>
<dbReference type="GO" id="GO:0016020">
    <property type="term" value="C:membrane"/>
    <property type="evidence" value="ECO:0007669"/>
    <property type="project" value="UniProtKB-SubCell"/>
</dbReference>
<keyword evidence="7" id="KW-0406">Ion transport</keyword>
<keyword evidence="4 11" id="KW-0812">Transmembrane</keyword>
<keyword evidence="9" id="KW-0739">Sodium transport</keyword>
<dbReference type="InterPro" id="IPR038770">
    <property type="entry name" value="Na+/solute_symporter_sf"/>
</dbReference>
<feature type="transmembrane region" description="Helical" evidence="11">
    <location>
        <begin position="14"/>
        <end position="31"/>
    </location>
</feature>
<feature type="transmembrane region" description="Helical" evidence="11">
    <location>
        <begin position="130"/>
        <end position="148"/>
    </location>
</feature>
<protein>
    <recommendedName>
        <fullName evidence="12">Cation/H+ exchanger transmembrane domain-containing protein</fullName>
    </recommendedName>
</protein>
<evidence type="ECO:0000256" key="1">
    <source>
        <dbReference type="ARBA" id="ARBA00004141"/>
    </source>
</evidence>
<evidence type="ECO:0000256" key="2">
    <source>
        <dbReference type="ARBA" id="ARBA00022448"/>
    </source>
</evidence>
<dbReference type="PANTHER" id="PTHR43562:SF3">
    <property type="entry name" value="SODIUM ION_PROTON EXCHANGER (EUROFUNG)"/>
    <property type="match status" value="1"/>
</dbReference>
<keyword evidence="3" id="KW-0050">Antiport</keyword>
<evidence type="ECO:0000256" key="11">
    <source>
        <dbReference type="SAM" id="Phobius"/>
    </source>
</evidence>
<gene>
    <name evidence="13" type="ORF">FOZG_17336</name>
</gene>
<dbReference type="HOGENOM" id="CLU_024407_1_0_1"/>
<dbReference type="Pfam" id="PF00999">
    <property type="entry name" value="Na_H_Exchanger"/>
    <property type="match status" value="1"/>
</dbReference>